<evidence type="ECO:0000313" key="3">
    <source>
        <dbReference type="Proteomes" id="UP000034749"/>
    </source>
</evidence>
<evidence type="ECO:0000259" key="1">
    <source>
        <dbReference type="Pfam" id="PF00535"/>
    </source>
</evidence>
<comment type="caution">
    <text evidence="2">The sequence shown here is derived from an EMBL/GenBank/DDBJ whole genome shotgun (WGS) entry which is preliminary data.</text>
</comment>
<dbReference type="Pfam" id="PF00535">
    <property type="entry name" value="Glycos_transf_2"/>
    <property type="match status" value="1"/>
</dbReference>
<reference evidence="2 3" key="1">
    <citation type="journal article" date="2015" name="Nature">
        <title>rRNA introns, odd ribosomes, and small enigmatic genomes across a large radiation of phyla.</title>
        <authorList>
            <person name="Brown C.T."/>
            <person name="Hug L.A."/>
            <person name="Thomas B.C."/>
            <person name="Sharon I."/>
            <person name="Castelle C.J."/>
            <person name="Singh A."/>
            <person name="Wilkins M.J."/>
            <person name="Williams K.H."/>
            <person name="Banfield J.F."/>
        </authorList>
    </citation>
    <scope>NUCLEOTIDE SEQUENCE [LARGE SCALE GENOMIC DNA]</scope>
</reference>
<accession>A0A0G0TXG9</accession>
<keyword evidence="2" id="KW-0808">Transferase</keyword>
<organism evidence="2 3">
    <name type="scientific">Candidatus Nomurabacteria bacterium GW2011_GWA2_40_9</name>
    <dbReference type="NCBI Taxonomy" id="1618734"/>
    <lineage>
        <taxon>Bacteria</taxon>
        <taxon>Candidatus Nomuraibacteriota</taxon>
    </lineage>
</organism>
<dbReference type="PANTHER" id="PTHR43685">
    <property type="entry name" value="GLYCOSYLTRANSFERASE"/>
    <property type="match status" value="1"/>
</dbReference>
<name>A0A0G0TXG9_9BACT</name>
<protein>
    <submittedName>
        <fullName evidence="2">Glycosyltransferase-like protein, family 2</fullName>
    </submittedName>
</protein>
<dbReference type="AlphaFoldDB" id="A0A0G0TXG9"/>
<proteinExistence type="predicted"/>
<feature type="domain" description="Glycosyltransferase 2-like" evidence="1">
    <location>
        <begin position="7"/>
        <end position="127"/>
    </location>
</feature>
<sequence>MNLPIFSVIITTYNRKDLLPHAIQSVLDQTFTDFELLIIDNGSMDDTKSVVQSIKDNRIKYVLNPKPTQSCDAPRNLGISLAQGEFISFLDDDDIWHPKKLEKVEKAFDENLDVGAVCHYENKVVNGKIEGILRYGPWCDHFYEKLLYEGNCLSPSALTIKADLLKKSGGFDLRKEIDGAADYELWLRLAAQGVKFYFIKESLGEFRITGNNRSMADPTYSLKTAYFIKEHLLSYEEVIFFCISRRGMWRVVCLYLIALRAFLKRGDCKNMFKYIFQISQIFIVRPFLIFNLCSRLLRTQA</sequence>
<dbReference type="SUPFAM" id="SSF53448">
    <property type="entry name" value="Nucleotide-diphospho-sugar transferases"/>
    <property type="match status" value="1"/>
</dbReference>
<dbReference type="Gene3D" id="3.90.550.10">
    <property type="entry name" value="Spore Coat Polysaccharide Biosynthesis Protein SpsA, Chain A"/>
    <property type="match status" value="1"/>
</dbReference>
<dbReference type="InterPro" id="IPR001173">
    <property type="entry name" value="Glyco_trans_2-like"/>
</dbReference>
<gene>
    <name evidence="2" type="ORF">UU24_C0006G0040</name>
</gene>
<dbReference type="PANTHER" id="PTHR43685:SF2">
    <property type="entry name" value="GLYCOSYLTRANSFERASE 2-LIKE DOMAIN-CONTAINING PROTEIN"/>
    <property type="match status" value="1"/>
</dbReference>
<dbReference type="GO" id="GO:0016740">
    <property type="term" value="F:transferase activity"/>
    <property type="evidence" value="ECO:0007669"/>
    <property type="project" value="UniProtKB-KW"/>
</dbReference>
<dbReference type="Proteomes" id="UP000034749">
    <property type="component" value="Unassembled WGS sequence"/>
</dbReference>
<dbReference type="InterPro" id="IPR050834">
    <property type="entry name" value="Glycosyltransf_2"/>
</dbReference>
<evidence type="ECO:0000313" key="2">
    <source>
        <dbReference type="EMBL" id="KKR79546.1"/>
    </source>
</evidence>
<dbReference type="EMBL" id="LBZW01000006">
    <property type="protein sequence ID" value="KKR79546.1"/>
    <property type="molecule type" value="Genomic_DNA"/>
</dbReference>
<dbReference type="InterPro" id="IPR029044">
    <property type="entry name" value="Nucleotide-diphossugar_trans"/>
</dbReference>